<dbReference type="OrthoDB" id="361693at2759"/>
<dbReference type="PROSITE" id="PS50166">
    <property type="entry name" value="IMPORTIN_B_NT"/>
    <property type="match status" value="1"/>
</dbReference>
<dbReference type="InterPro" id="IPR001494">
    <property type="entry name" value="Importin-beta_N"/>
</dbReference>
<evidence type="ECO:0000259" key="4">
    <source>
        <dbReference type="PROSITE" id="PS50166"/>
    </source>
</evidence>
<dbReference type="PANTHER" id="PTHR10997:SF7">
    <property type="entry name" value="IMPORTIN-11"/>
    <property type="match status" value="1"/>
</dbReference>
<evidence type="ECO:0000256" key="2">
    <source>
        <dbReference type="ARBA" id="ARBA00022448"/>
    </source>
</evidence>
<comment type="caution">
    <text evidence="5">The sequence shown here is derived from an EMBL/GenBank/DDBJ whole genome shotgun (WGS) entry which is preliminary data.</text>
</comment>
<dbReference type="PANTHER" id="PTHR10997">
    <property type="entry name" value="IMPORTIN-7, 8, 11"/>
    <property type="match status" value="1"/>
</dbReference>
<accession>A0A8K0G2X4</accession>
<sequence>MELVSAQAMVIEVLQRASSQNPEILKPAEVKLREWETQPGFYTVLFNIISSHSTDLNVRWIAVLYFKNGVDKYWRKNAPNAISDQEKATLRQSLISNFREPVNQIALQLAVLVSKVARFDCPREWPELFPTLLQGVESADLLVQHRALLTLHHVVKAISSKRLPGDRRLFQDFTSNIYTFILHLWNNFTESFLRDIAQNASSEAITANLEKALLTLRILRKLTVFGFYKPHENQDCMCFLKVIFDRARTSLECRK</sequence>
<dbReference type="GO" id="GO:0006606">
    <property type="term" value="P:protein import into nucleus"/>
    <property type="evidence" value="ECO:0007669"/>
    <property type="project" value="TreeGrafter"/>
</dbReference>
<evidence type="ECO:0000256" key="3">
    <source>
        <dbReference type="ARBA" id="ARBA00023242"/>
    </source>
</evidence>
<dbReference type="GO" id="GO:0005635">
    <property type="term" value="C:nuclear envelope"/>
    <property type="evidence" value="ECO:0007669"/>
    <property type="project" value="TreeGrafter"/>
</dbReference>
<name>A0A8K0G2X4_IGNLU</name>
<dbReference type="SMART" id="SM00913">
    <property type="entry name" value="IBN_N"/>
    <property type="match status" value="1"/>
</dbReference>
<feature type="domain" description="Importin N-terminal" evidence="4">
    <location>
        <begin position="28"/>
        <end position="100"/>
    </location>
</feature>
<gene>
    <name evidence="5" type="ORF">ILUMI_19736</name>
</gene>
<evidence type="ECO:0000313" key="6">
    <source>
        <dbReference type="Proteomes" id="UP000801492"/>
    </source>
</evidence>
<evidence type="ECO:0000256" key="1">
    <source>
        <dbReference type="ARBA" id="ARBA00004123"/>
    </source>
</evidence>
<keyword evidence="3" id="KW-0539">Nucleus</keyword>
<dbReference type="InterPro" id="IPR011989">
    <property type="entry name" value="ARM-like"/>
</dbReference>
<dbReference type="AlphaFoldDB" id="A0A8K0G2X4"/>
<keyword evidence="2" id="KW-0813">Transport</keyword>
<dbReference type="EMBL" id="VTPC01087670">
    <property type="protein sequence ID" value="KAF2886437.1"/>
    <property type="molecule type" value="Genomic_DNA"/>
</dbReference>
<evidence type="ECO:0000313" key="5">
    <source>
        <dbReference type="EMBL" id="KAF2886437.1"/>
    </source>
</evidence>
<keyword evidence="6" id="KW-1185">Reference proteome</keyword>
<dbReference type="SUPFAM" id="SSF48371">
    <property type="entry name" value="ARM repeat"/>
    <property type="match status" value="1"/>
</dbReference>
<dbReference type="Pfam" id="PF03810">
    <property type="entry name" value="IBN_N"/>
    <property type="match status" value="1"/>
</dbReference>
<dbReference type="GO" id="GO:0005829">
    <property type="term" value="C:cytosol"/>
    <property type="evidence" value="ECO:0007669"/>
    <property type="project" value="TreeGrafter"/>
</dbReference>
<dbReference type="Gene3D" id="1.25.10.10">
    <property type="entry name" value="Leucine-rich Repeat Variant"/>
    <property type="match status" value="1"/>
</dbReference>
<reference evidence="5" key="1">
    <citation type="submission" date="2019-08" db="EMBL/GenBank/DDBJ databases">
        <title>The genome of the North American firefly Photinus pyralis.</title>
        <authorList>
            <consortium name="Photinus pyralis genome working group"/>
            <person name="Fallon T.R."/>
            <person name="Sander Lower S.E."/>
            <person name="Weng J.-K."/>
        </authorList>
    </citation>
    <scope>NUCLEOTIDE SEQUENCE</scope>
    <source>
        <strain evidence="5">TRF0915ILg1</strain>
        <tissue evidence="5">Whole body</tissue>
    </source>
</reference>
<dbReference type="Proteomes" id="UP000801492">
    <property type="component" value="Unassembled WGS sequence"/>
</dbReference>
<comment type="subcellular location">
    <subcellularLocation>
        <location evidence="1">Nucleus</location>
    </subcellularLocation>
</comment>
<proteinExistence type="predicted"/>
<dbReference type="GO" id="GO:0031267">
    <property type="term" value="F:small GTPase binding"/>
    <property type="evidence" value="ECO:0007669"/>
    <property type="project" value="InterPro"/>
</dbReference>
<dbReference type="InterPro" id="IPR016024">
    <property type="entry name" value="ARM-type_fold"/>
</dbReference>
<organism evidence="5 6">
    <name type="scientific">Ignelater luminosus</name>
    <name type="common">Cucubano</name>
    <name type="synonym">Pyrophorus luminosus</name>
    <dbReference type="NCBI Taxonomy" id="2038154"/>
    <lineage>
        <taxon>Eukaryota</taxon>
        <taxon>Metazoa</taxon>
        <taxon>Ecdysozoa</taxon>
        <taxon>Arthropoda</taxon>
        <taxon>Hexapoda</taxon>
        <taxon>Insecta</taxon>
        <taxon>Pterygota</taxon>
        <taxon>Neoptera</taxon>
        <taxon>Endopterygota</taxon>
        <taxon>Coleoptera</taxon>
        <taxon>Polyphaga</taxon>
        <taxon>Elateriformia</taxon>
        <taxon>Elateroidea</taxon>
        <taxon>Elateridae</taxon>
        <taxon>Agrypninae</taxon>
        <taxon>Pyrophorini</taxon>
        <taxon>Ignelater</taxon>
    </lineage>
</organism>
<protein>
    <recommendedName>
        <fullName evidence="4">Importin N-terminal domain-containing protein</fullName>
    </recommendedName>
</protein>